<dbReference type="InterPro" id="IPR008964">
    <property type="entry name" value="Invasin/intimin_cell_adhesion"/>
</dbReference>
<organism evidence="2 3">
    <name type="scientific">Pseudoalteromonas ulvae</name>
    <dbReference type="NCBI Taxonomy" id="107327"/>
    <lineage>
        <taxon>Bacteria</taxon>
        <taxon>Pseudomonadati</taxon>
        <taxon>Pseudomonadota</taxon>
        <taxon>Gammaproteobacteria</taxon>
        <taxon>Alteromonadales</taxon>
        <taxon>Pseudoalteromonadaceae</taxon>
        <taxon>Pseudoalteromonas</taxon>
    </lineage>
</organism>
<evidence type="ECO:0000313" key="3">
    <source>
        <dbReference type="Proteomes" id="UP000194841"/>
    </source>
</evidence>
<dbReference type="SUPFAM" id="SSF53300">
    <property type="entry name" value="vWA-like"/>
    <property type="match status" value="1"/>
</dbReference>
<dbReference type="SUPFAM" id="SSF49373">
    <property type="entry name" value="Invasin/intimin cell-adhesion fragments"/>
    <property type="match status" value="3"/>
</dbReference>
<sequence>MYFLRLLLLTTFFVLIAGCGSPPKEESATPSPDAIIISSPTQVISVGDVAVQLVLTANFGGGAAQDVTSQATWSSSDQQIATVSDAGQLTPLKVGTVIVSAVFQDKTASYSFTIQSGPKPEEELVSIGINTASKTFLVGQQNIRLSIFGFYKDDSFRILEGPINWGSSNQSVATINSSGDMTFLSEGEVEINAVYLDFSASVLLSVQPGIQSVSILSSQQSYFAEGDYVQLTFAASFTNGTTDKLLEGVQWVSSDATRATVTQNGLLNPLTVGDVTITATALDKTAQLQIYIDEIESNRVESVNAFAIAPSKIVSIFKVFDGQDKPIEGLAEGNDDSWKNNFLIEENGVNVGLRSESFATVTPIKDVELTQPIVFALDISASISDSDFLELIQTIRGMIYTDNAQTGELVSKLLPSQTVSLVIFDQNADVYIAATKSLALIKQRLDELALLNRQSRSDNNSTDLYGGTIKGLELWRDESSSTGIVQGFMVLITDGNHESGSATLQDVIDQRGNKEVVAIYTGQVSDASPVPAELTKIATTGQVITTKGDLSLIEEAIKLQNQRLNTQIGSIYQLEYVTPKRSGEWELKISYLDGTENVPYIIGKYDASPFTQTTPAEIKLSGSSAKGTVRKGFLNVPLGESVSLEATTSWTAKLPSYSWNLQSSALPTITPPFSQVQPSNTRMILTAEVLGSDTLVIKDANNVVAGSSPIENVSYELVLNSTNIEVFSPNYKLNDNGVTSLIAQSSVSPNLFNWQVVNQSEGAICRIAKTQDDTVSESVFDASQIVLKVFSSVQTDCVVRVSDIFNQGDTFEQFIAINSEGTTIEMAEYNPSSEKLIDFENGELSASMSGSWTVIEQEYSELQGRFIVQSAADLDKGQSSVLTMVLREAVSIEFDYQLSKGAGDEFGFFINKQYQSSPLYNDQEENQTQFTRFQYTFKSTDRASENEPFVLEWAFIRANTDAQHQNVIKIDNILIKK</sequence>
<dbReference type="EMBL" id="MWPV01000001">
    <property type="protein sequence ID" value="OUL59374.1"/>
    <property type="molecule type" value="Genomic_DNA"/>
</dbReference>
<dbReference type="RefSeq" id="WP_086742764.1">
    <property type="nucleotide sequence ID" value="NZ_MWPV01000001.1"/>
</dbReference>
<dbReference type="InterPro" id="IPR003343">
    <property type="entry name" value="Big_2"/>
</dbReference>
<comment type="caution">
    <text evidence="2">The sequence shown here is derived from an EMBL/GenBank/DDBJ whole genome shotgun (WGS) entry which is preliminary data.</text>
</comment>
<dbReference type="InterPro" id="IPR002035">
    <property type="entry name" value="VWF_A"/>
</dbReference>
<dbReference type="PROSITE" id="PS51257">
    <property type="entry name" value="PROKAR_LIPOPROTEIN"/>
    <property type="match status" value="1"/>
</dbReference>
<evidence type="ECO:0000313" key="2">
    <source>
        <dbReference type="EMBL" id="OUL59374.1"/>
    </source>
</evidence>
<reference evidence="2 3" key="1">
    <citation type="submission" date="2017-02" db="EMBL/GenBank/DDBJ databases">
        <title>Pseudoalteromonas ulvae TC14 Genome.</title>
        <authorList>
            <person name="Molmeret M."/>
        </authorList>
    </citation>
    <scope>NUCLEOTIDE SEQUENCE [LARGE SCALE GENOMIC DNA]</scope>
    <source>
        <strain evidence="2">TC14</strain>
    </source>
</reference>
<dbReference type="AlphaFoldDB" id="A0A244CUZ6"/>
<dbReference type="CDD" id="cd00198">
    <property type="entry name" value="vWFA"/>
    <property type="match status" value="1"/>
</dbReference>
<dbReference type="SMART" id="SM00635">
    <property type="entry name" value="BID_2"/>
    <property type="match status" value="3"/>
</dbReference>
<dbReference type="OrthoDB" id="6192638at2"/>
<dbReference type="Gene3D" id="3.40.50.410">
    <property type="entry name" value="von Willebrand factor, type A domain"/>
    <property type="match status" value="1"/>
</dbReference>
<protein>
    <recommendedName>
        <fullName evidence="1">VWFA domain-containing protein</fullName>
    </recommendedName>
</protein>
<dbReference type="Gene3D" id="2.60.40.1080">
    <property type="match status" value="3"/>
</dbReference>
<dbReference type="Proteomes" id="UP000194841">
    <property type="component" value="Unassembled WGS sequence"/>
</dbReference>
<gene>
    <name evidence="2" type="ORF">B1199_03645</name>
</gene>
<dbReference type="Pfam" id="PF00092">
    <property type="entry name" value="VWA"/>
    <property type="match status" value="1"/>
</dbReference>
<proteinExistence type="predicted"/>
<dbReference type="InterPro" id="IPR036465">
    <property type="entry name" value="vWFA_dom_sf"/>
</dbReference>
<keyword evidence="3" id="KW-1185">Reference proteome</keyword>
<evidence type="ECO:0000259" key="1">
    <source>
        <dbReference type="PROSITE" id="PS50234"/>
    </source>
</evidence>
<dbReference type="PROSITE" id="PS50234">
    <property type="entry name" value="VWFA"/>
    <property type="match status" value="1"/>
</dbReference>
<accession>A0A244CUZ6</accession>
<dbReference type="Pfam" id="PF02368">
    <property type="entry name" value="Big_2"/>
    <property type="match status" value="2"/>
</dbReference>
<feature type="domain" description="VWFA" evidence="1">
    <location>
        <begin position="372"/>
        <end position="568"/>
    </location>
</feature>
<name>A0A244CUZ6_PSEDV</name>